<comment type="similarity">
    <text evidence="1 8">Belongs to the cytochrome P450 family.</text>
</comment>
<evidence type="ECO:0000313" key="10">
    <source>
        <dbReference type="Proteomes" id="UP000320333"/>
    </source>
</evidence>
<proteinExistence type="inferred from homology"/>
<dbReference type="GO" id="GO:0005506">
    <property type="term" value="F:iron ion binding"/>
    <property type="evidence" value="ECO:0007669"/>
    <property type="project" value="InterPro"/>
</dbReference>
<keyword evidence="6 8" id="KW-0503">Monooxygenase</keyword>
<sequence>MSPIHSDKRGALAAVLAVGVVAFLFRRKLFRTKADPPLAPSWQVIIGHVATLLKGSHVIGPLLFDGMPGNVVELDVMGSTAYMVRGPENVKRALSMSDRVGDADAKGLVELNLYKKGILLNVDHASWKRNRKLFVEGIGKPKFLKSLAPSVDEYMRILCESMDTVAGSSLPILSDVFFGCVALDLILAITFTERHESAVRYLKHIRQDRPADVSQHKKDHLLSLVHDTSKAIQFFIQTPPLLWKFVPSFRREATTHRKSSDQYEDFLYQKLLTTKQNLDVSDKSTIDFATSLLLASESDQSNQFPLEQALSCIKEAVFGATDTSSNTLSFVILELCRNPSIGDKICKEVVSVVGLDGNLTQQSLEHLPYVDAVIAEVGRCYTQAQVVWRQLNQDLEMDGYHLKKDSAVFVAIQQNHWDPELWADPKVFNPDRFYMQEKKELGGPMGLGFSYVPFGYGVRKCPGESLALLQMKIVVAHLCRRYTFKMAEPVVQPDIFSNLLLECHNLRVVVEKRLH</sequence>
<dbReference type="InterPro" id="IPR002401">
    <property type="entry name" value="Cyt_P450_E_grp-I"/>
</dbReference>
<dbReference type="OrthoDB" id="2119687at2759"/>
<keyword evidence="3 7" id="KW-0479">Metal-binding</keyword>
<comment type="cofactor">
    <cofactor evidence="7">
        <name>heme</name>
        <dbReference type="ChEBI" id="CHEBI:30413"/>
    </cofactor>
</comment>
<dbReference type="InterPro" id="IPR050196">
    <property type="entry name" value="Cytochrome_P450_Monoox"/>
</dbReference>
<comment type="caution">
    <text evidence="9">The sequence shown here is derived from an EMBL/GenBank/DDBJ whole genome shotgun (WGS) entry which is preliminary data.</text>
</comment>
<dbReference type="Pfam" id="PF00067">
    <property type="entry name" value="p450"/>
    <property type="match status" value="1"/>
</dbReference>
<evidence type="ECO:0000256" key="1">
    <source>
        <dbReference type="ARBA" id="ARBA00010617"/>
    </source>
</evidence>
<dbReference type="CDD" id="cd00302">
    <property type="entry name" value="cytochrome_P450"/>
    <property type="match status" value="1"/>
</dbReference>
<reference evidence="9 10" key="1">
    <citation type="journal article" date="2019" name="Sci. Rep.">
        <title>Comparative genomics of chytrid fungi reveal insights into the obligate biotrophic and pathogenic lifestyle of Synchytrium endobioticum.</title>
        <authorList>
            <person name="van de Vossenberg B.T.L.H."/>
            <person name="Warris S."/>
            <person name="Nguyen H.D.T."/>
            <person name="van Gent-Pelzer M.P.E."/>
            <person name="Joly D.L."/>
            <person name="van de Geest H.C."/>
            <person name="Bonants P.J.M."/>
            <person name="Smith D.S."/>
            <person name="Levesque C.A."/>
            <person name="van der Lee T.A.J."/>
        </authorList>
    </citation>
    <scope>NUCLEOTIDE SEQUENCE [LARGE SCALE GENOMIC DNA]</scope>
    <source>
        <strain evidence="9 10">CBS 675.73</strain>
    </source>
</reference>
<dbReference type="PROSITE" id="PS00086">
    <property type="entry name" value="CYTOCHROME_P450"/>
    <property type="match status" value="1"/>
</dbReference>
<dbReference type="PANTHER" id="PTHR24291:SF50">
    <property type="entry name" value="BIFUNCTIONAL ALBAFLAVENONE MONOOXYGENASE_TERPENE SYNTHASE"/>
    <property type="match status" value="1"/>
</dbReference>
<dbReference type="InterPro" id="IPR017972">
    <property type="entry name" value="Cyt_P450_CS"/>
</dbReference>
<name>A0A507FFX7_9FUNG</name>
<dbReference type="PRINTS" id="PR00385">
    <property type="entry name" value="P450"/>
</dbReference>
<dbReference type="PRINTS" id="PR00463">
    <property type="entry name" value="EP450I"/>
</dbReference>
<dbReference type="InterPro" id="IPR001128">
    <property type="entry name" value="Cyt_P450"/>
</dbReference>
<dbReference type="EMBL" id="QEAP01000139">
    <property type="protein sequence ID" value="TPX74186.1"/>
    <property type="molecule type" value="Genomic_DNA"/>
</dbReference>
<dbReference type="InterPro" id="IPR036396">
    <property type="entry name" value="Cyt_P450_sf"/>
</dbReference>
<protein>
    <recommendedName>
        <fullName evidence="11">Cytochrome P450</fullName>
    </recommendedName>
</protein>
<evidence type="ECO:0008006" key="11">
    <source>
        <dbReference type="Google" id="ProtNLM"/>
    </source>
</evidence>
<dbReference type="Gene3D" id="1.10.630.10">
    <property type="entry name" value="Cytochrome P450"/>
    <property type="match status" value="1"/>
</dbReference>
<dbReference type="Proteomes" id="UP000320333">
    <property type="component" value="Unassembled WGS sequence"/>
</dbReference>
<evidence type="ECO:0000256" key="5">
    <source>
        <dbReference type="ARBA" id="ARBA00023004"/>
    </source>
</evidence>
<evidence type="ECO:0000256" key="3">
    <source>
        <dbReference type="ARBA" id="ARBA00022723"/>
    </source>
</evidence>
<dbReference type="GO" id="GO:0016705">
    <property type="term" value="F:oxidoreductase activity, acting on paired donors, with incorporation or reduction of molecular oxygen"/>
    <property type="evidence" value="ECO:0007669"/>
    <property type="project" value="InterPro"/>
</dbReference>
<feature type="binding site" description="axial binding residue" evidence="7">
    <location>
        <position position="461"/>
    </location>
    <ligand>
        <name>heme</name>
        <dbReference type="ChEBI" id="CHEBI:30413"/>
    </ligand>
    <ligandPart>
        <name>Fe</name>
        <dbReference type="ChEBI" id="CHEBI:18248"/>
    </ligandPart>
</feature>
<evidence type="ECO:0000256" key="2">
    <source>
        <dbReference type="ARBA" id="ARBA00022617"/>
    </source>
</evidence>
<dbReference type="PANTHER" id="PTHR24291">
    <property type="entry name" value="CYTOCHROME P450 FAMILY 4"/>
    <property type="match status" value="1"/>
</dbReference>
<dbReference type="GO" id="GO:0004497">
    <property type="term" value="F:monooxygenase activity"/>
    <property type="evidence" value="ECO:0007669"/>
    <property type="project" value="UniProtKB-KW"/>
</dbReference>
<accession>A0A507FFX7</accession>
<evidence type="ECO:0000256" key="6">
    <source>
        <dbReference type="ARBA" id="ARBA00023033"/>
    </source>
</evidence>
<evidence type="ECO:0000256" key="8">
    <source>
        <dbReference type="RuleBase" id="RU000461"/>
    </source>
</evidence>
<keyword evidence="5 7" id="KW-0408">Iron</keyword>
<evidence type="ECO:0000256" key="4">
    <source>
        <dbReference type="ARBA" id="ARBA00023002"/>
    </source>
</evidence>
<dbReference type="GO" id="GO:0020037">
    <property type="term" value="F:heme binding"/>
    <property type="evidence" value="ECO:0007669"/>
    <property type="project" value="InterPro"/>
</dbReference>
<dbReference type="SUPFAM" id="SSF48264">
    <property type="entry name" value="Cytochrome P450"/>
    <property type="match status" value="1"/>
</dbReference>
<dbReference type="AlphaFoldDB" id="A0A507FFX7"/>
<keyword evidence="10" id="KW-1185">Reference proteome</keyword>
<dbReference type="STRING" id="246404.A0A507FFX7"/>
<keyword evidence="4 8" id="KW-0560">Oxidoreductase</keyword>
<evidence type="ECO:0000313" key="9">
    <source>
        <dbReference type="EMBL" id="TPX74186.1"/>
    </source>
</evidence>
<keyword evidence="2 7" id="KW-0349">Heme</keyword>
<evidence type="ECO:0000256" key="7">
    <source>
        <dbReference type="PIRSR" id="PIRSR602401-1"/>
    </source>
</evidence>
<organism evidence="9 10">
    <name type="scientific">Chytriomyces confervae</name>
    <dbReference type="NCBI Taxonomy" id="246404"/>
    <lineage>
        <taxon>Eukaryota</taxon>
        <taxon>Fungi</taxon>
        <taxon>Fungi incertae sedis</taxon>
        <taxon>Chytridiomycota</taxon>
        <taxon>Chytridiomycota incertae sedis</taxon>
        <taxon>Chytridiomycetes</taxon>
        <taxon>Chytridiales</taxon>
        <taxon>Chytriomycetaceae</taxon>
        <taxon>Chytriomyces</taxon>
    </lineage>
</organism>
<gene>
    <name evidence="9" type="ORF">CcCBS67573_g04542</name>
</gene>